<gene>
    <name evidence="1" type="ORF">A3860_22830</name>
</gene>
<dbReference type="EMBL" id="LVYD01000044">
    <property type="protein sequence ID" value="OQP63779.1"/>
    <property type="molecule type" value="Genomic_DNA"/>
</dbReference>
<dbReference type="STRING" id="1703345.A3860_22830"/>
<evidence type="ECO:0000313" key="2">
    <source>
        <dbReference type="Proteomes" id="UP000192796"/>
    </source>
</evidence>
<dbReference type="Proteomes" id="UP000192796">
    <property type="component" value="Unassembled WGS sequence"/>
</dbReference>
<keyword evidence="2" id="KW-1185">Reference proteome</keyword>
<sequence>MGLRVSLAKYEGIIVQKSRHILLKCSIRTELRRWARIEKMPAHVNALPDLPGNKLTAYFNNLPIFEKGKGLLGSSDIIINMSNTY</sequence>
<comment type="caution">
    <text evidence="1">The sequence shown here is derived from an EMBL/GenBank/DDBJ whole genome shotgun (WGS) entry which is preliminary data.</text>
</comment>
<evidence type="ECO:0000313" key="1">
    <source>
        <dbReference type="EMBL" id="OQP63779.1"/>
    </source>
</evidence>
<proteinExistence type="predicted"/>
<organism evidence="1 2">
    <name type="scientific">Niastella vici</name>
    <dbReference type="NCBI Taxonomy" id="1703345"/>
    <lineage>
        <taxon>Bacteria</taxon>
        <taxon>Pseudomonadati</taxon>
        <taxon>Bacteroidota</taxon>
        <taxon>Chitinophagia</taxon>
        <taxon>Chitinophagales</taxon>
        <taxon>Chitinophagaceae</taxon>
        <taxon>Niastella</taxon>
    </lineage>
</organism>
<name>A0A1V9FZI8_9BACT</name>
<reference evidence="1 2" key="1">
    <citation type="submission" date="2016-03" db="EMBL/GenBank/DDBJ databases">
        <title>Niastella vici sp. nov., isolated from farmland soil.</title>
        <authorList>
            <person name="Chen L."/>
            <person name="Wang D."/>
            <person name="Yang S."/>
            <person name="Wang G."/>
        </authorList>
    </citation>
    <scope>NUCLEOTIDE SEQUENCE [LARGE SCALE GENOMIC DNA]</scope>
    <source>
        <strain evidence="1 2">DJ57</strain>
    </source>
</reference>
<protein>
    <submittedName>
        <fullName evidence="1">Uncharacterized protein</fullName>
    </submittedName>
</protein>
<accession>A0A1V9FZI8</accession>
<dbReference type="AlphaFoldDB" id="A0A1V9FZI8"/>